<keyword evidence="5" id="KW-1185">Reference proteome</keyword>
<dbReference type="Pfam" id="PF21588">
    <property type="entry name" value="AP5B1_middle"/>
    <property type="match status" value="1"/>
</dbReference>
<keyword evidence="1" id="KW-0472">Membrane</keyword>
<evidence type="ECO:0000256" key="1">
    <source>
        <dbReference type="SAM" id="Phobius"/>
    </source>
</evidence>
<evidence type="ECO:0000313" key="5">
    <source>
        <dbReference type="Proteomes" id="UP001370490"/>
    </source>
</evidence>
<reference evidence="4 5" key="1">
    <citation type="submission" date="2023-12" db="EMBL/GenBank/DDBJ databases">
        <title>A high-quality genome assembly for Dillenia turbinata (Dilleniales).</title>
        <authorList>
            <person name="Chanderbali A."/>
        </authorList>
    </citation>
    <scope>NUCLEOTIDE SEQUENCE [LARGE SCALE GENOMIC DNA]</scope>
    <source>
        <strain evidence="4">LSX21</strain>
        <tissue evidence="4">Leaf</tissue>
    </source>
</reference>
<dbReference type="Pfam" id="PF21590">
    <property type="entry name" value="AP5B1_C"/>
    <property type="match status" value="1"/>
</dbReference>
<sequence length="1110" mass="123959">MERSSSLSVKPLSPSDWETLIDDFQFGPPRRQKWTSQYPSISLLDLALTSILRKESPLPLKLNLLVFLEEFSAESLFADCDAHSVTSRLIESARYVIQAPIDGISFTVSLKEQFMVSVTSILIALDALSDASAVRDLENFVDLLLSVANRPNFSSDRQIRAVACECLREFERAYPCLLAEIAGHLWGLCQSERTHAAYSYILLLTTVVHSIVVSKMNVSMVNPSVPLVPFCVPQLLTSASTSASGLNLKELRRVMAFLLESPHFMTPCGMMEFLSMIVPIAIVLELQTSLLKVQFFGLLYSFNPLLCHAVLMMYMHFVDAFDGQESEIARRLMLISGQVQNHLVFKMLALHWLLGFIGLISNEKFDKSKLGSVLSLGFYPSVFDPLALKSLKLDVLAFSSTCGVENGISVVELFEDGLVCVSAFKWLPPCSTESAVAFRTFHKFLICASSHSDNNFSASKVLMESAIFKSLQRMLVDMTLEFQRLVPVVVAFVDRFLNCHKHRWLGERLLVTFDEYLLPKVITDYRLASYFPVLDRIAESDTITPCGLLSLLTKFVVFLVEKHGPDTGLKSWSHGSKILGICRTMLAHHHSSRLFHGLSHLLAFACLYFPDLEIRDSARIYLRLLVCIPGKKLRHILKLGEQLPGISSSPYPSSFFNGQSPQASHDPKKYRNLLSHIRLERAVKLLVNQCWSLSLPSFGVSNDRPGNLEGIRDIEFPLDAEREFDPSVGTHVSEAERFDRPKEPLCVMDSVISEILGILRRHFSCIPDFRYMPGLKIRIPCYLRFKSEPFNQDLGLGSPKTGTNNVDTIPAIYATVLTFSSSSPYGSIPSSRIPFLLGESSRDYFSSDQKGSLDIVPLENGVSDDESFRASVVIELEPREPMPGLIDVAIETNTDDGHVIRGRLDSIVVGIEDMFLRAIVPSDIREDAVLDYYAELFNALWEACSSPSSTGREIFGLKGGKGAAAICGTRSVKLIDVPATSLIQSIECHLAPFVVSVIGEDLVNIVKDGGVIRDVIWKEASAFDATSSSTDLNQGPLHLTYTEEEEDGEDHPCISKREMGCFRILIFLPPRYHLLFQMEVSNVSTLVRIRTDHWPCLAYIDDYLETLFLA</sequence>
<dbReference type="InterPro" id="IPR038741">
    <property type="entry name" value="AP5B1"/>
</dbReference>
<keyword evidence="1" id="KW-0812">Transmembrane</keyword>
<name>A0AAN8Z5K8_9MAGN</name>
<protein>
    <recommendedName>
        <fullName evidence="6">AP-5 complex subunit beta-1</fullName>
    </recommendedName>
</protein>
<dbReference type="Proteomes" id="UP001370490">
    <property type="component" value="Unassembled WGS sequence"/>
</dbReference>
<comment type="caution">
    <text evidence="4">The sequence shown here is derived from an EMBL/GenBank/DDBJ whole genome shotgun (WGS) entry which is preliminary data.</text>
</comment>
<feature type="domain" description="AP5B1 middle" evidence="2">
    <location>
        <begin position="248"/>
        <end position="633"/>
    </location>
</feature>
<dbReference type="EMBL" id="JBAMMX010000019">
    <property type="protein sequence ID" value="KAK6921438.1"/>
    <property type="molecule type" value="Genomic_DNA"/>
</dbReference>
<proteinExistence type="predicted"/>
<dbReference type="InterPro" id="IPR048979">
    <property type="entry name" value="AP5B1_middle"/>
</dbReference>
<evidence type="ECO:0008006" key="6">
    <source>
        <dbReference type="Google" id="ProtNLM"/>
    </source>
</evidence>
<feature type="transmembrane region" description="Helical" evidence="1">
    <location>
        <begin position="296"/>
        <end position="317"/>
    </location>
</feature>
<dbReference type="InterPro" id="IPR048981">
    <property type="entry name" value="AP5B1_C"/>
</dbReference>
<gene>
    <name evidence="4" type="ORF">RJ641_011945</name>
</gene>
<dbReference type="PANTHER" id="PTHR34033">
    <property type="entry name" value="AP-5 COMPLEX SUBUNIT BETA-1"/>
    <property type="match status" value="1"/>
</dbReference>
<keyword evidence="1" id="KW-1133">Transmembrane helix</keyword>
<evidence type="ECO:0000259" key="2">
    <source>
        <dbReference type="Pfam" id="PF21588"/>
    </source>
</evidence>
<dbReference type="PANTHER" id="PTHR34033:SF1">
    <property type="entry name" value="AP-5 COMPLEX SUBUNIT BETA-1"/>
    <property type="match status" value="1"/>
</dbReference>
<accession>A0AAN8Z5K8</accession>
<feature type="domain" description="AP5B1 C-terminal" evidence="3">
    <location>
        <begin position="1054"/>
        <end position="1107"/>
    </location>
</feature>
<dbReference type="GO" id="GO:0030119">
    <property type="term" value="C:AP-type membrane coat adaptor complex"/>
    <property type="evidence" value="ECO:0007669"/>
    <property type="project" value="TreeGrafter"/>
</dbReference>
<dbReference type="GO" id="GO:0016197">
    <property type="term" value="P:endosomal transport"/>
    <property type="evidence" value="ECO:0007669"/>
    <property type="project" value="InterPro"/>
</dbReference>
<evidence type="ECO:0000313" key="4">
    <source>
        <dbReference type="EMBL" id="KAK6921438.1"/>
    </source>
</evidence>
<evidence type="ECO:0000259" key="3">
    <source>
        <dbReference type="Pfam" id="PF21590"/>
    </source>
</evidence>
<dbReference type="AlphaFoldDB" id="A0AAN8Z5K8"/>
<organism evidence="4 5">
    <name type="scientific">Dillenia turbinata</name>
    <dbReference type="NCBI Taxonomy" id="194707"/>
    <lineage>
        <taxon>Eukaryota</taxon>
        <taxon>Viridiplantae</taxon>
        <taxon>Streptophyta</taxon>
        <taxon>Embryophyta</taxon>
        <taxon>Tracheophyta</taxon>
        <taxon>Spermatophyta</taxon>
        <taxon>Magnoliopsida</taxon>
        <taxon>eudicotyledons</taxon>
        <taxon>Gunneridae</taxon>
        <taxon>Pentapetalae</taxon>
        <taxon>Dilleniales</taxon>
        <taxon>Dilleniaceae</taxon>
        <taxon>Dillenia</taxon>
    </lineage>
</organism>
<feature type="transmembrane region" description="Helical" evidence="1">
    <location>
        <begin position="264"/>
        <end position="284"/>
    </location>
</feature>